<dbReference type="AlphaFoldDB" id="E3HI67"/>
<dbReference type="KEGG" id="axy:AXYL_04611"/>
<dbReference type="EMBL" id="CP002287">
    <property type="protein sequence ID" value="ADP17926.1"/>
    <property type="molecule type" value="Genomic_DNA"/>
</dbReference>
<dbReference type="Proteomes" id="UP000006876">
    <property type="component" value="Chromosome"/>
</dbReference>
<dbReference type="HOGENOM" id="CLU_3338833_0_0_4"/>
<evidence type="ECO:0000313" key="2">
    <source>
        <dbReference type="Proteomes" id="UP000006876"/>
    </source>
</evidence>
<dbReference type="Gene3D" id="3.90.1720.10">
    <property type="entry name" value="endopeptidase domain like (from Nostoc punctiforme)"/>
    <property type="match status" value="1"/>
</dbReference>
<dbReference type="STRING" id="762376.AXYL_04611"/>
<accession>E3HI67</accession>
<evidence type="ECO:0000313" key="1">
    <source>
        <dbReference type="EMBL" id="ADP17926.1"/>
    </source>
</evidence>
<reference evidence="1 2" key="1">
    <citation type="journal article" date="2011" name="J. Bacteriol.">
        <title>Complete genome sequence of the haloaromatic acid-degrading bacterium Achromobacter xylosoxidans A8.</title>
        <authorList>
            <person name="Strnad H."/>
            <person name="Ridl J."/>
            <person name="Paces J."/>
            <person name="Kolar M."/>
            <person name="Vlcek C."/>
            <person name="Paces V."/>
        </authorList>
    </citation>
    <scope>NUCLEOTIDE SEQUENCE [LARGE SCALE GENOMIC DNA]</scope>
    <source>
        <strain evidence="1 2">A8</strain>
    </source>
</reference>
<proteinExistence type="predicted"/>
<protein>
    <submittedName>
        <fullName evidence="1">Uncharacterized protein</fullName>
    </submittedName>
</protein>
<organism evidence="1 2">
    <name type="scientific">Achromobacter xylosoxidans (strain A8)</name>
    <dbReference type="NCBI Taxonomy" id="762376"/>
    <lineage>
        <taxon>Bacteria</taxon>
        <taxon>Pseudomonadati</taxon>
        <taxon>Pseudomonadota</taxon>
        <taxon>Betaproteobacteria</taxon>
        <taxon>Burkholderiales</taxon>
        <taxon>Alcaligenaceae</taxon>
        <taxon>Achromobacter</taxon>
    </lineage>
</organism>
<gene>
    <name evidence="1" type="ordered locus">AXYL_04611</name>
</gene>
<name>E3HI67_ACHXA</name>
<sequence>MRAKMQERYGRDIPWDEPIISPAAMFDSSLLRTVAER</sequence>